<sequence>MSSLLARSGRERQRYEDNVRLVSGCIPYRLTKDDREEDNIDLEGRIEVLMLTSPNRTDFVFPKGGWEDDETVVQAACREAFEEAGVKGILKECPIGEWKFRSKSRQDLFSMEGSCKGYMFALEVTEELETWPEQEIRDRKWLTIKDAFELCRYEWMREALDRFLSVMVEEEIALAETSPTKDCPIMSSNCHVNPSNDQHSSLNGILPFSWQPKRLIKIDMNI</sequence>
<evidence type="ECO:0000313" key="10">
    <source>
        <dbReference type="EMBL" id="KAJ4838069.1"/>
    </source>
</evidence>
<dbReference type="Gene3D" id="3.90.79.10">
    <property type="entry name" value="Nucleoside Triphosphate Pyrophosphohydrolase"/>
    <property type="match status" value="1"/>
</dbReference>
<dbReference type="GO" id="GO:0005739">
    <property type="term" value="C:mitochondrion"/>
    <property type="evidence" value="ECO:0007669"/>
    <property type="project" value="UniProtKB-SubCell"/>
</dbReference>
<dbReference type="InterPro" id="IPR000086">
    <property type="entry name" value="NUDIX_hydrolase_dom"/>
</dbReference>
<comment type="subcellular location">
    <subcellularLocation>
        <location evidence="2">Mitochondrion</location>
    </subcellularLocation>
</comment>
<evidence type="ECO:0000256" key="1">
    <source>
        <dbReference type="ARBA" id="ARBA00001946"/>
    </source>
</evidence>
<accession>A0A9Q0FUF1</accession>
<dbReference type="GO" id="GO:0046872">
    <property type="term" value="F:metal ion binding"/>
    <property type="evidence" value="ECO:0007669"/>
    <property type="project" value="UniProtKB-KW"/>
</dbReference>
<evidence type="ECO:0000256" key="2">
    <source>
        <dbReference type="ARBA" id="ARBA00004173"/>
    </source>
</evidence>
<dbReference type="Proteomes" id="UP001141552">
    <property type="component" value="Unassembled WGS sequence"/>
</dbReference>
<dbReference type="OrthoDB" id="2011998at2759"/>
<gene>
    <name evidence="10" type="ORF">Tsubulata_050497</name>
</gene>
<proteinExistence type="inferred from homology"/>
<dbReference type="GO" id="GO:0005634">
    <property type="term" value="C:nucleus"/>
    <property type="evidence" value="ECO:0007669"/>
    <property type="project" value="TreeGrafter"/>
</dbReference>
<dbReference type="PROSITE" id="PS00893">
    <property type="entry name" value="NUDIX_BOX"/>
    <property type="match status" value="1"/>
</dbReference>
<feature type="domain" description="Nudix hydrolase" evidence="9">
    <location>
        <begin position="18"/>
        <end position="164"/>
    </location>
</feature>
<dbReference type="FunFam" id="3.90.79.10:FF:000030">
    <property type="entry name" value="Nudix hydrolase 13 mitochondrial"/>
    <property type="match status" value="1"/>
</dbReference>
<protein>
    <recommendedName>
        <fullName evidence="9">Nudix hydrolase domain-containing protein</fullName>
    </recommendedName>
</protein>
<keyword evidence="7" id="KW-0809">Transit peptide</keyword>
<dbReference type="PANTHER" id="PTHR12629">
    <property type="entry name" value="DIPHOSPHOINOSITOL POLYPHOSPHATE PHOSPHOHYDROLASE"/>
    <property type="match status" value="1"/>
</dbReference>
<dbReference type="AlphaFoldDB" id="A0A9Q0FUF1"/>
<dbReference type="GO" id="GO:0016462">
    <property type="term" value="F:pyrophosphatase activity"/>
    <property type="evidence" value="ECO:0007669"/>
    <property type="project" value="InterPro"/>
</dbReference>
<evidence type="ECO:0000256" key="6">
    <source>
        <dbReference type="ARBA" id="ARBA00022842"/>
    </source>
</evidence>
<evidence type="ECO:0000313" key="11">
    <source>
        <dbReference type="Proteomes" id="UP001141552"/>
    </source>
</evidence>
<keyword evidence="11" id="KW-1185">Reference proteome</keyword>
<dbReference type="PROSITE" id="PS51462">
    <property type="entry name" value="NUDIX"/>
    <property type="match status" value="1"/>
</dbReference>
<comment type="cofactor">
    <cofactor evidence="1">
        <name>Mg(2+)</name>
        <dbReference type="ChEBI" id="CHEBI:18420"/>
    </cofactor>
</comment>
<keyword evidence="6" id="KW-0460">Magnesium</keyword>
<dbReference type="InterPro" id="IPR015797">
    <property type="entry name" value="NUDIX_hydrolase-like_dom_sf"/>
</dbReference>
<dbReference type="InterPro" id="IPR047198">
    <property type="entry name" value="DDP-like_NUDIX"/>
</dbReference>
<comment type="similarity">
    <text evidence="3">Belongs to the Nudix hydrolase family.</text>
</comment>
<evidence type="ECO:0000256" key="7">
    <source>
        <dbReference type="ARBA" id="ARBA00022946"/>
    </source>
</evidence>
<evidence type="ECO:0000256" key="5">
    <source>
        <dbReference type="ARBA" id="ARBA00022801"/>
    </source>
</evidence>
<evidence type="ECO:0000256" key="3">
    <source>
        <dbReference type="ARBA" id="ARBA00005582"/>
    </source>
</evidence>
<comment type="caution">
    <text evidence="10">The sequence shown here is derived from an EMBL/GenBank/DDBJ whole genome shotgun (WGS) entry which is preliminary data.</text>
</comment>
<name>A0A9Q0FUF1_9ROSI</name>
<organism evidence="10 11">
    <name type="scientific">Turnera subulata</name>
    <dbReference type="NCBI Taxonomy" id="218843"/>
    <lineage>
        <taxon>Eukaryota</taxon>
        <taxon>Viridiplantae</taxon>
        <taxon>Streptophyta</taxon>
        <taxon>Embryophyta</taxon>
        <taxon>Tracheophyta</taxon>
        <taxon>Spermatophyta</taxon>
        <taxon>Magnoliopsida</taxon>
        <taxon>eudicotyledons</taxon>
        <taxon>Gunneridae</taxon>
        <taxon>Pentapetalae</taxon>
        <taxon>rosids</taxon>
        <taxon>fabids</taxon>
        <taxon>Malpighiales</taxon>
        <taxon>Passifloraceae</taxon>
        <taxon>Turnera</taxon>
    </lineage>
</organism>
<keyword evidence="8" id="KW-0496">Mitochondrion</keyword>
<evidence type="ECO:0000256" key="4">
    <source>
        <dbReference type="ARBA" id="ARBA00022723"/>
    </source>
</evidence>
<evidence type="ECO:0000256" key="8">
    <source>
        <dbReference type="ARBA" id="ARBA00023128"/>
    </source>
</evidence>
<reference evidence="10" key="2">
    <citation type="journal article" date="2023" name="Plants (Basel)">
        <title>Annotation of the Turnera subulata (Passifloraceae) Draft Genome Reveals the S-Locus Evolved after the Divergence of Turneroideae from Passifloroideae in a Stepwise Manner.</title>
        <authorList>
            <person name="Henning P.M."/>
            <person name="Roalson E.H."/>
            <person name="Mir W."/>
            <person name="McCubbin A.G."/>
            <person name="Shore J.S."/>
        </authorList>
    </citation>
    <scope>NUCLEOTIDE SEQUENCE</scope>
    <source>
        <strain evidence="10">F60SS</strain>
    </source>
</reference>
<evidence type="ECO:0000259" key="9">
    <source>
        <dbReference type="PROSITE" id="PS51462"/>
    </source>
</evidence>
<keyword evidence="4" id="KW-0479">Metal-binding</keyword>
<dbReference type="InterPro" id="IPR020084">
    <property type="entry name" value="NUDIX_hydrolase_CS"/>
</dbReference>
<dbReference type="Pfam" id="PF00293">
    <property type="entry name" value="NUDIX"/>
    <property type="match status" value="1"/>
</dbReference>
<dbReference type="EMBL" id="JAKUCV010003662">
    <property type="protein sequence ID" value="KAJ4838069.1"/>
    <property type="molecule type" value="Genomic_DNA"/>
</dbReference>
<dbReference type="SUPFAM" id="SSF55811">
    <property type="entry name" value="Nudix"/>
    <property type="match status" value="1"/>
</dbReference>
<dbReference type="PANTHER" id="PTHR12629:SF58">
    <property type="entry name" value="NUDIX HYDROLASE 12, MITOCHONDRIAL"/>
    <property type="match status" value="1"/>
</dbReference>
<keyword evidence="5" id="KW-0378">Hydrolase</keyword>
<reference evidence="10" key="1">
    <citation type="submission" date="2022-02" db="EMBL/GenBank/DDBJ databases">
        <authorList>
            <person name="Henning P.M."/>
            <person name="McCubbin A.G."/>
            <person name="Shore J.S."/>
        </authorList>
    </citation>
    <scope>NUCLEOTIDE SEQUENCE</scope>
    <source>
        <strain evidence="10">F60SS</strain>
        <tissue evidence="10">Leaves</tissue>
    </source>
</reference>
<dbReference type="CDD" id="cd04666">
    <property type="entry name" value="NUDIX_DIPP2_like_Nudt4"/>
    <property type="match status" value="1"/>
</dbReference>